<reference evidence="4 5" key="1">
    <citation type="submission" date="2015-11" db="EMBL/GenBank/DDBJ databases">
        <title>Genomic analysis of 38 Legionella species identifies large and diverse effector repertoires.</title>
        <authorList>
            <person name="Burstein D."/>
            <person name="Amaro F."/>
            <person name="Zusman T."/>
            <person name="Lifshitz Z."/>
            <person name="Cohen O."/>
            <person name="Gilbert J.A."/>
            <person name="Pupko T."/>
            <person name="Shuman H.A."/>
            <person name="Segal G."/>
        </authorList>
    </citation>
    <scope>NUCLEOTIDE SEQUENCE [LARGE SCALE GENOMIC DNA]</scope>
    <source>
        <strain evidence="4 5">ATCC 51914</strain>
    </source>
</reference>
<evidence type="ECO:0000313" key="4">
    <source>
        <dbReference type="EMBL" id="KTD74762.1"/>
    </source>
</evidence>
<dbReference type="PROSITE" id="PS00819">
    <property type="entry name" value="DPS_2"/>
    <property type="match status" value="1"/>
</dbReference>
<dbReference type="Proteomes" id="UP000054729">
    <property type="component" value="Unassembled WGS sequence"/>
</dbReference>
<dbReference type="STRING" id="66969.Lwal_2803"/>
<gene>
    <name evidence="4" type="ORF">Lwal_2803</name>
</gene>
<evidence type="ECO:0000256" key="1">
    <source>
        <dbReference type="ARBA" id="ARBA00009497"/>
    </source>
</evidence>
<dbReference type="GO" id="GO:0008199">
    <property type="term" value="F:ferric iron binding"/>
    <property type="evidence" value="ECO:0007669"/>
    <property type="project" value="InterPro"/>
</dbReference>
<sequence>MSKIVKSLEVALADTYALYLKTQNYHWHVTGPQFKSLHELFEMQYTDLAEAVDQIAERLRILGHKAPATFSEFIKLTSIKEGDSSLNANSMVGELAKDNMLLIKDLSQAIKLAQDSGDEGTAAVLSERVAAHEKAHWMLAVSKETK</sequence>
<dbReference type="Pfam" id="PF00210">
    <property type="entry name" value="Ferritin"/>
    <property type="match status" value="1"/>
</dbReference>
<dbReference type="PRINTS" id="PR01346">
    <property type="entry name" value="HELNAPAPROT"/>
</dbReference>
<dbReference type="CDD" id="cd01043">
    <property type="entry name" value="DPS"/>
    <property type="match status" value="1"/>
</dbReference>
<dbReference type="InterPro" id="IPR009078">
    <property type="entry name" value="Ferritin-like_SF"/>
</dbReference>
<dbReference type="RefSeq" id="WP_058481422.1">
    <property type="nucleotide sequence ID" value="NZ_CAAAIQ010000012.1"/>
</dbReference>
<dbReference type="OrthoDB" id="9797687at2"/>
<dbReference type="PIRSF" id="PIRSF005900">
    <property type="entry name" value="Dps"/>
    <property type="match status" value="1"/>
</dbReference>
<feature type="domain" description="Ferritin/DPS" evidence="3">
    <location>
        <begin position="6"/>
        <end position="140"/>
    </location>
</feature>
<protein>
    <submittedName>
        <fullName evidence="4">DNA binding stress protein</fullName>
    </submittedName>
</protein>
<dbReference type="InterPro" id="IPR008331">
    <property type="entry name" value="Ferritin_DPS_dom"/>
</dbReference>
<dbReference type="GO" id="GO:0016722">
    <property type="term" value="F:oxidoreductase activity, acting on metal ions"/>
    <property type="evidence" value="ECO:0007669"/>
    <property type="project" value="InterPro"/>
</dbReference>
<dbReference type="InterPro" id="IPR023188">
    <property type="entry name" value="DPS_DNA-bd_CS"/>
</dbReference>
<comment type="similarity">
    <text evidence="1 2">Belongs to the Dps family.</text>
</comment>
<dbReference type="PANTHER" id="PTHR42932:SF3">
    <property type="entry name" value="DNA PROTECTION DURING STARVATION PROTEIN"/>
    <property type="match status" value="1"/>
</dbReference>
<evidence type="ECO:0000313" key="5">
    <source>
        <dbReference type="Proteomes" id="UP000054729"/>
    </source>
</evidence>
<comment type="caution">
    <text evidence="4">The sequence shown here is derived from an EMBL/GenBank/DDBJ whole genome shotgun (WGS) entry which is preliminary data.</text>
</comment>
<dbReference type="SUPFAM" id="SSF47240">
    <property type="entry name" value="Ferritin-like"/>
    <property type="match status" value="1"/>
</dbReference>
<dbReference type="AlphaFoldDB" id="A0A0W1A0B4"/>
<dbReference type="PROSITE" id="PS00818">
    <property type="entry name" value="DPS_1"/>
    <property type="match status" value="1"/>
</dbReference>
<evidence type="ECO:0000259" key="3">
    <source>
        <dbReference type="Pfam" id="PF00210"/>
    </source>
</evidence>
<dbReference type="PATRIC" id="fig|66969.6.peg.3036"/>
<keyword evidence="5" id="KW-1185">Reference proteome</keyword>
<dbReference type="PANTHER" id="PTHR42932">
    <property type="entry name" value="GENERAL STRESS PROTEIN 20U"/>
    <property type="match status" value="1"/>
</dbReference>
<dbReference type="InterPro" id="IPR012347">
    <property type="entry name" value="Ferritin-like"/>
</dbReference>
<name>A0A0W1A0B4_9GAMM</name>
<dbReference type="InterPro" id="IPR002177">
    <property type="entry name" value="DPS_DNA-bd"/>
</dbReference>
<dbReference type="EMBL" id="LNZB01000060">
    <property type="protein sequence ID" value="KTD74762.1"/>
    <property type="molecule type" value="Genomic_DNA"/>
</dbReference>
<proteinExistence type="inferred from homology"/>
<evidence type="ECO:0000256" key="2">
    <source>
        <dbReference type="RuleBase" id="RU003875"/>
    </source>
</evidence>
<organism evidence="4 5">
    <name type="scientific">Legionella waltersii</name>
    <dbReference type="NCBI Taxonomy" id="66969"/>
    <lineage>
        <taxon>Bacteria</taxon>
        <taxon>Pseudomonadati</taxon>
        <taxon>Pseudomonadota</taxon>
        <taxon>Gammaproteobacteria</taxon>
        <taxon>Legionellales</taxon>
        <taxon>Legionellaceae</taxon>
        <taxon>Legionella</taxon>
    </lineage>
</organism>
<dbReference type="Gene3D" id="1.20.1260.10">
    <property type="match status" value="1"/>
</dbReference>
<accession>A0A0W1A0B4</accession>